<dbReference type="GO" id="GO:0004519">
    <property type="term" value="F:endonuclease activity"/>
    <property type="evidence" value="ECO:0007669"/>
    <property type="project" value="UniProtKB-KW"/>
</dbReference>
<evidence type="ECO:0000256" key="5">
    <source>
        <dbReference type="ARBA" id="ARBA00022801"/>
    </source>
</evidence>
<evidence type="ECO:0000313" key="9">
    <source>
        <dbReference type="Proteomes" id="UP000325315"/>
    </source>
</evidence>
<keyword evidence="2" id="KW-0548">Nucleotidyltransferase</keyword>
<dbReference type="InterPro" id="IPR043128">
    <property type="entry name" value="Rev_trsase/Diguanyl_cyclase"/>
</dbReference>
<evidence type="ECO:0000256" key="1">
    <source>
        <dbReference type="ARBA" id="ARBA00022679"/>
    </source>
</evidence>
<accession>A0A5B6X0G5</accession>
<comment type="caution">
    <text evidence="8">The sequence shown here is derived from an EMBL/GenBank/DDBJ whole genome shotgun (WGS) entry which is preliminary data.</text>
</comment>
<dbReference type="EMBL" id="SMMG02000001">
    <property type="protein sequence ID" value="KAA3487700.1"/>
    <property type="molecule type" value="Genomic_DNA"/>
</dbReference>
<dbReference type="InterPro" id="IPR053134">
    <property type="entry name" value="RNA-dir_DNA_polymerase"/>
</dbReference>
<dbReference type="SUPFAM" id="SSF56672">
    <property type="entry name" value="DNA/RNA polymerases"/>
    <property type="match status" value="1"/>
</dbReference>
<keyword evidence="5" id="KW-0378">Hydrolase</keyword>
<proteinExistence type="predicted"/>
<organism evidence="8 9">
    <name type="scientific">Gossypium australe</name>
    <dbReference type="NCBI Taxonomy" id="47621"/>
    <lineage>
        <taxon>Eukaryota</taxon>
        <taxon>Viridiplantae</taxon>
        <taxon>Streptophyta</taxon>
        <taxon>Embryophyta</taxon>
        <taxon>Tracheophyta</taxon>
        <taxon>Spermatophyta</taxon>
        <taxon>Magnoliopsida</taxon>
        <taxon>eudicotyledons</taxon>
        <taxon>Gunneridae</taxon>
        <taxon>Pentapetalae</taxon>
        <taxon>rosids</taxon>
        <taxon>malvids</taxon>
        <taxon>Malvales</taxon>
        <taxon>Malvaceae</taxon>
        <taxon>Malvoideae</taxon>
        <taxon>Gossypium</taxon>
    </lineage>
</organism>
<evidence type="ECO:0000256" key="2">
    <source>
        <dbReference type="ARBA" id="ARBA00022695"/>
    </source>
</evidence>
<dbReference type="GO" id="GO:0016787">
    <property type="term" value="F:hydrolase activity"/>
    <property type="evidence" value="ECO:0007669"/>
    <property type="project" value="UniProtKB-KW"/>
</dbReference>
<dbReference type="Proteomes" id="UP000325315">
    <property type="component" value="Unassembled WGS sequence"/>
</dbReference>
<evidence type="ECO:0000256" key="6">
    <source>
        <dbReference type="ARBA" id="ARBA00022918"/>
    </source>
</evidence>
<dbReference type="CDD" id="cd01647">
    <property type="entry name" value="RT_LTR"/>
    <property type="match status" value="1"/>
</dbReference>
<keyword evidence="4" id="KW-0255">Endonuclease</keyword>
<evidence type="ECO:0000259" key="7">
    <source>
        <dbReference type="PROSITE" id="PS50878"/>
    </source>
</evidence>
<feature type="domain" description="Reverse transcriptase" evidence="7">
    <location>
        <begin position="1"/>
        <end position="260"/>
    </location>
</feature>
<dbReference type="Gene3D" id="3.10.10.10">
    <property type="entry name" value="HIV Type 1 Reverse Transcriptase, subunit A, domain 1"/>
    <property type="match status" value="1"/>
</dbReference>
<evidence type="ECO:0000256" key="3">
    <source>
        <dbReference type="ARBA" id="ARBA00022722"/>
    </source>
</evidence>
<keyword evidence="3" id="KW-0540">Nuclease</keyword>
<reference evidence="9" key="1">
    <citation type="journal article" date="2019" name="Plant Biotechnol. J.">
        <title>Genome sequencing of the Australian wild diploid species Gossypium australe highlights disease resistance and delayed gland morphogenesis.</title>
        <authorList>
            <person name="Cai Y."/>
            <person name="Cai X."/>
            <person name="Wang Q."/>
            <person name="Wang P."/>
            <person name="Zhang Y."/>
            <person name="Cai C."/>
            <person name="Xu Y."/>
            <person name="Wang K."/>
            <person name="Zhou Z."/>
            <person name="Wang C."/>
            <person name="Geng S."/>
            <person name="Li B."/>
            <person name="Dong Q."/>
            <person name="Hou Y."/>
            <person name="Wang H."/>
            <person name="Ai P."/>
            <person name="Liu Z."/>
            <person name="Yi F."/>
            <person name="Sun M."/>
            <person name="An G."/>
            <person name="Cheng J."/>
            <person name="Zhang Y."/>
            <person name="Shi Q."/>
            <person name="Xie Y."/>
            <person name="Shi X."/>
            <person name="Chang Y."/>
            <person name="Huang F."/>
            <person name="Chen Y."/>
            <person name="Hong S."/>
            <person name="Mi L."/>
            <person name="Sun Q."/>
            <person name="Zhang L."/>
            <person name="Zhou B."/>
            <person name="Peng R."/>
            <person name="Zhang X."/>
            <person name="Liu F."/>
        </authorList>
    </citation>
    <scope>NUCLEOTIDE SEQUENCE [LARGE SCALE GENOMIC DNA]</scope>
    <source>
        <strain evidence="9">cv. PA1801</strain>
    </source>
</reference>
<evidence type="ECO:0000313" key="8">
    <source>
        <dbReference type="EMBL" id="KAA3487700.1"/>
    </source>
</evidence>
<dbReference type="InterPro" id="IPR000477">
    <property type="entry name" value="RT_dom"/>
</dbReference>
<dbReference type="OrthoDB" id="2286242at2759"/>
<dbReference type="Pfam" id="PF00078">
    <property type="entry name" value="RVT_1"/>
    <property type="match status" value="1"/>
</dbReference>
<dbReference type="PROSITE" id="PS50878">
    <property type="entry name" value="RT_POL"/>
    <property type="match status" value="1"/>
</dbReference>
<evidence type="ECO:0000256" key="4">
    <source>
        <dbReference type="ARBA" id="ARBA00022759"/>
    </source>
</evidence>
<dbReference type="PANTHER" id="PTHR24559">
    <property type="entry name" value="TRANSPOSON TY3-I GAG-POL POLYPROTEIN"/>
    <property type="match status" value="1"/>
</dbReference>
<protein>
    <submittedName>
        <fullName evidence="8">DNA/RNA polymerases superfamily protein</fullName>
    </submittedName>
</protein>
<keyword evidence="6" id="KW-0695">RNA-directed DNA polymerase</keyword>
<gene>
    <name evidence="8" type="ORF">EPI10_031514</name>
</gene>
<dbReference type="PANTHER" id="PTHR24559:SF444">
    <property type="entry name" value="REVERSE TRANSCRIPTASE DOMAIN-CONTAINING PROTEIN"/>
    <property type="match status" value="1"/>
</dbReference>
<dbReference type="Gene3D" id="3.30.70.270">
    <property type="match status" value="2"/>
</dbReference>
<keyword evidence="9" id="KW-1185">Reference proteome</keyword>
<name>A0A5B6X0G5_9ROSI</name>
<sequence length="429" mass="50276">MSAQKYVRKGYDAYLAYVLDTKVSELKIELVPVVCEYPDVFLEELPGLPHIREVEFAIELVPGTSSISIAPYRMGPKELKELKSQLQELPDRGFASVIHNEERRIDEYVYCLLSTQQVERGKVFSKIDLRSGYYQLRVKDSDVLKTAFRTRYKHYEFLVMPFGLTNAPVVFMDLMNRIFRLYLDRFVVVFIDDIMIYSRDESEHAKHLRIVLQTLRDKQLFDKFNKTEGIRVDPSKILGVVDWKPPRNISKVRSFLGLASCYQHFVKTFSMIATSMIRLLQKDVKFEWFERCQQSLGCVLMQEGKVIAYASRQLKSHEKNYLTHDLELAYYLNLQQRRWLELLKDYELVTDYHLGKANLTLSDDGSILAKLKAKPVFLQQICEAQKCDNDLQTKRVQCKSTSDSDYHIRSDDCLMFRDRICVPKNFELI</sequence>
<dbReference type="InterPro" id="IPR041373">
    <property type="entry name" value="RT_RNaseH"/>
</dbReference>
<dbReference type="Pfam" id="PF17917">
    <property type="entry name" value="RT_RNaseH"/>
    <property type="match status" value="1"/>
</dbReference>
<keyword evidence="1" id="KW-0808">Transferase</keyword>
<dbReference type="AlphaFoldDB" id="A0A5B6X0G5"/>
<dbReference type="GO" id="GO:0003964">
    <property type="term" value="F:RNA-directed DNA polymerase activity"/>
    <property type="evidence" value="ECO:0007669"/>
    <property type="project" value="UniProtKB-KW"/>
</dbReference>
<dbReference type="InterPro" id="IPR043502">
    <property type="entry name" value="DNA/RNA_pol_sf"/>
</dbReference>